<gene>
    <name evidence="2" type="ORF">THS5294_02906</name>
</gene>
<sequence>MTTSATDQDANLGVGPVRPGFGLDQDALTRWMAENVDGFDGPLEMFEFRGGQSNPTYKLVTPGKTYVLRRKPPGQLAKGAHAVDREARVLTALGQTGFPVAHVHAVCLDETIIGSWFFIMDMVEGRIFWDATLPDVSADERPAYFSAMNATLAQLHQIDPSAVGLEDYGRGGNYFERQISRWTRSYLADTDARRDPGMEMLIDFLPTAIPDSDETCIVHGDFRCDNLIFHPTEPKVIAVLDWELSTLGHPLADFTYHSMMYRMPPQVVAGLGDVDPTTLNIPDEASYVAQYCAATGRTGIPDYEFYITFNFFRMAAIFHGIKGRVIRGSAASAHSAARVEHYPRLVKLAVDAAEAYKSSARNV</sequence>
<evidence type="ECO:0000259" key="1">
    <source>
        <dbReference type="Pfam" id="PF01636"/>
    </source>
</evidence>
<dbReference type="PANTHER" id="PTHR47829:SF3">
    <property type="entry name" value="AMINOGLYCOSIDE PHOSPHOTRANSFERASE DOMAIN-CONTAINING PROTEIN"/>
    <property type="match status" value="1"/>
</dbReference>
<dbReference type="InterPro" id="IPR002575">
    <property type="entry name" value="Aminoglycoside_PTrfase"/>
</dbReference>
<dbReference type="AlphaFoldDB" id="A0A0P1F2V4"/>
<dbReference type="PANTHER" id="PTHR47829">
    <property type="entry name" value="HYDROLASE, PUTATIVE (AFU_ORTHOLOGUE AFUA_1G12880)-RELATED"/>
    <property type="match status" value="1"/>
</dbReference>
<dbReference type="CDD" id="cd05154">
    <property type="entry name" value="ACAD10_11_N-like"/>
    <property type="match status" value="1"/>
</dbReference>
<dbReference type="EMBL" id="CYRX01000032">
    <property type="protein sequence ID" value="CUH61595.1"/>
    <property type="molecule type" value="Genomic_DNA"/>
</dbReference>
<keyword evidence="2" id="KW-0418">Kinase</keyword>
<name>A0A0P1F2V4_9RHOB</name>
<reference evidence="2 3" key="1">
    <citation type="submission" date="2015-09" db="EMBL/GenBank/DDBJ databases">
        <authorList>
            <consortium name="Swine Surveillance"/>
        </authorList>
    </citation>
    <scope>NUCLEOTIDE SEQUENCE [LARGE SCALE GENOMIC DNA]</scope>
    <source>
        <strain evidence="2 3">CECT 5294</strain>
    </source>
</reference>
<keyword evidence="2" id="KW-0808">Transferase</keyword>
<dbReference type="InterPro" id="IPR041726">
    <property type="entry name" value="ACAD10_11_N"/>
</dbReference>
<accession>A0A0P1F2V4</accession>
<evidence type="ECO:0000313" key="3">
    <source>
        <dbReference type="Proteomes" id="UP000051298"/>
    </source>
</evidence>
<dbReference type="SUPFAM" id="SSF56112">
    <property type="entry name" value="Protein kinase-like (PK-like)"/>
    <property type="match status" value="1"/>
</dbReference>
<dbReference type="InterPro" id="IPR011009">
    <property type="entry name" value="Kinase-like_dom_sf"/>
</dbReference>
<dbReference type="GO" id="GO:0016301">
    <property type="term" value="F:kinase activity"/>
    <property type="evidence" value="ECO:0007669"/>
    <property type="project" value="UniProtKB-KW"/>
</dbReference>
<protein>
    <submittedName>
        <fullName evidence="2">Thiamine kinase</fullName>
    </submittedName>
</protein>
<organism evidence="2 3">
    <name type="scientific">Thalassobacter stenotrophicus</name>
    <dbReference type="NCBI Taxonomy" id="266809"/>
    <lineage>
        <taxon>Bacteria</taxon>
        <taxon>Pseudomonadati</taxon>
        <taxon>Pseudomonadota</taxon>
        <taxon>Alphaproteobacteria</taxon>
        <taxon>Rhodobacterales</taxon>
        <taxon>Roseobacteraceae</taxon>
        <taxon>Thalassobacter</taxon>
    </lineage>
</organism>
<dbReference type="RefSeq" id="WP_058124279.1">
    <property type="nucleotide sequence ID" value="NZ_CYRX01000032.1"/>
</dbReference>
<dbReference type="InterPro" id="IPR052898">
    <property type="entry name" value="ACAD10-like"/>
</dbReference>
<dbReference type="Pfam" id="PF01636">
    <property type="entry name" value="APH"/>
    <property type="match status" value="1"/>
</dbReference>
<dbReference type="Proteomes" id="UP000051298">
    <property type="component" value="Unassembled WGS sequence"/>
</dbReference>
<dbReference type="Gene3D" id="3.30.200.20">
    <property type="entry name" value="Phosphorylase Kinase, domain 1"/>
    <property type="match status" value="1"/>
</dbReference>
<evidence type="ECO:0000313" key="2">
    <source>
        <dbReference type="EMBL" id="CUH61595.1"/>
    </source>
</evidence>
<dbReference type="Gene3D" id="3.90.1200.10">
    <property type="match status" value="1"/>
</dbReference>
<feature type="domain" description="Aminoglycoside phosphotransferase" evidence="1">
    <location>
        <begin position="48"/>
        <end position="296"/>
    </location>
</feature>
<proteinExistence type="predicted"/>